<organism evidence="2">
    <name type="scientific">Mizugakiibacter sediminis</name>
    <dbReference type="NCBI Taxonomy" id="1475481"/>
    <lineage>
        <taxon>Bacteria</taxon>
        <taxon>Pseudomonadati</taxon>
        <taxon>Pseudomonadota</taxon>
        <taxon>Gammaproteobacteria</taxon>
        <taxon>Lysobacterales</taxon>
        <taxon>Rhodanobacteraceae</taxon>
        <taxon>Mizugakiibacter</taxon>
    </lineage>
</organism>
<evidence type="ECO:0000256" key="1">
    <source>
        <dbReference type="SAM" id="SignalP"/>
    </source>
</evidence>
<dbReference type="AlphaFoldDB" id="A0A0K8QJU2"/>
<protein>
    <recommendedName>
        <fullName evidence="4">TraB/GumN family protein</fullName>
    </recommendedName>
</protein>
<dbReference type="Proteomes" id="UP000253740">
    <property type="component" value="Unassembled WGS sequence"/>
</dbReference>
<dbReference type="EMBL" id="DF970153">
    <property type="protein sequence ID" value="GAP65185.1"/>
    <property type="molecule type" value="Genomic_DNA"/>
</dbReference>
<keyword evidence="1" id="KW-0732">Signal</keyword>
<gene>
    <name evidence="2" type="ORF">MBSD_n0474</name>
</gene>
<sequence>MLPVLFLALAALSPSAGAAPADVEVMIVGTYHMANPGRDIHNAHADDVLAPRRQRELADVAAHLARFEPTRVAVEWPADLAATRYAAYLGGTLGESRNEVVQLGFRLAKLAGLREVDGLDVEGDFPYAAVETYAKAHGQQAILADANAQVEAFVRAMQAKIDADTVADVLRFLNDPARIARDNAFYRQMLRIGAGAQQPGVDLLTDWYKRNFAICANLVQRARAGDRVVVFYGAGHAFLLRQCVQEMPGYRLVEANGYLP</sequence>
<keyword evidence="3" id="KW-1185">Reference proteome</keyword>
<feature type="signal peptide" evidence="1">
    <location>
        <begin position="1"/>
        <end position="18"/>
    </location>
</feature>
<name>A0A0K8QJU2_9GAMM</name>
<evidence type="ECO:0000313" key="3">
    <source>
        <dbReference type="Proteomes" id="UP000253740"/>
    </source>
</evidence>
<dbReference type="Pfam" id="PF18950">
    <property type="entry name" value="DUF5694"/>
    <property type="match status" value="1"/>
</dbReference>
<feature type="chain" id="PRO_5005514944" description="TraB/GumN family protein" evidence="1">
    <location>
        <begin position="19"/>
        <end position="260"/>
    </location>
</feature>
<evidence type="ECO:0000313" key="2">
    <source>
        <dbReference type="EMBL" id="GAP65185.1"/>
    </source>
</evidence>
<proteinExistence type="predicted"/>
<dbReference type="STRING" id="1475481.GCA_000953855_00482"/>
<evidence type="ECO:0008006" key="4">
    <source>
        <dbReference type="Google" id="ProtNLM"/>
    </source>
</evidence>
<reference evidence="2" key="1">
    <citation type="submission" date="2015-08" db="EMBL/GenBank/DDBJ databases">
        <title>Complete DNA Sequence of Pseudomonas syringae pv. actinidiae, the Causal Agent of Kiwifruit Canker Disease.</title>
        <authorList>
            <person name="Rikkerink E.H.A."/>
            <person name="Fineran P.C."/>
        </authorList>
    </citation>
    <scope>NUCLEOTIDE SEQUENCE</scope>
    <source>
        <strain evidence="2">SkMP5</strain>
    </source>
</reference>
<accession>A0A0K8QJU2</accession>
<dbReference type="InterPro" id="IPR043749">
    <property type="entry name" value="DUF5694"/>
</dbReference>